<keyword evidence="6 15" id="KW-0479">Metal-binding</keyword>
<evidence type="ECO:0000256" key="2">
    <source>
        <dbReference type="ARBA" id="ARBA00007866"/>
    </source>
</evidence>
<keyword evidence="7" id="KW-1278">Translocase</keyword>
<reference evidence="19" key="1">
    <citation type="submission" date="2022-04" db="EMBL/GenBank/DDBJ databases">
        <title>Halobacillus sp. isolated from saltern.</title>
        <authorList>
            <person name="Won M."/>
            <person name="Lee C.-M."/>
            <person name="Woen H.-Y."/>
            <person name="Kwon S.-W."/>
        </authorList>
    </citation>
    <scope>NUCLEOTIDE SEQUENCE</scope>
    <source>
        <strain evidence="19">SSHM10-5</strain>
    </source>
</reference>
<dbReference type="EC" id="7.1.1.9" evidence="15"/>
<dbReference type="PROSITE" id="PS51257">
    <property type="entry name" value="PROKAR_LIPOPROTEIN"/>
    <property type="match status" value="1"/>
</dbReference>
<keyword evidence="20" id="KW-1185">Reference proteome</keyword>
<dbReference type="EMBL" id="CP095075">
    <property type="protein sequence ID" value="UOR11166.1"/>
    <property type="molecule type" value="Genomic_DNA"/>
</dbReference>
<protein>
    <recommendedName>
        <fullName evidence="15">Cytochrome c oxidase subunit 2</fullName>
        <ecNumber evidence="15">7.1.1.9</ecNumber>
    </recommendedName>
</protein>
<evidence type="ECO:0000256" key="15">
    <source>
        <dbReference type="RuleBase" id="RU004024"/>
    </source>
</evidence>
<feature type="domain" description="Cytochrome oxidase subunit II transmembrane region profile" evidence="18">
    <location>
        <begin position="12"/>
        <end position="110"/>
    </location>
</feature>
<evidence type="ECO:0000256" key="13">
    <source>
        <dbReference type="ARBA" id="ARBA00047816"/>
    </source>
</evidence>
<sequence length="231" mass="26440">MKKLFPLLTLVLLSGCNLRVLDPASDSAEKITDLIYVSFAIMMLVLAVVFVLFVLFIRKYKERPETSDYIPKEKKENKLLEVTWTVIPFLLLAILAVPTVKATYDITSKMSDLSESEPEEAVVVDVEAKQFRWEFTYENGKTTINELVLPKDQKVTFRLTSTDVIHSFWIPRLAGKMDVRPNKENRLSFVPRVTGTFQGKCAEFCGTGHANMRFETKVVTQEEFESWLATE</sequence>
<evidence type="ECO:0000256" key="8">
    <source>
        <dbReference type="ARBA" id="ARBA00022982"/>
    </source>
</evidence>
<dbReference type="Gene3D" id="1.10.287.90">
    <property type="match status" value="1"/>
</dbReference>
<dbReference type="PROSITE" id="PS50999">
    <property type="entry name" value="COX2_TM"/>
    <property type="match status" value="1"/>
</dbReference>
<dbReference type="InterPro" id="IPR001505">
    <property type="entry name" value="Copper_CuA"/>
</dbReference>
<keyword evidence="9 16" id="KW-1133">Transmembrane helix</keyword>
<comment type="catalytic activity">
    <reaction evidence="13 15">
        <text>4 Fe(II)-[cytochrome c] + O2 + 8 H(+)(in) = 4 Fe(III)-[cytochrome c] + 2 H2O + 4 H(+)(out)</text>
        <dbReference type="Rhea" id="RHEA:11436"/>
        <dbReference type="Rhea" id="RHEA-COMP:10350"/>
        <dbReference type="Rhea" id="RHEA-COMP:14399"/>
        <dbReference type="ChEBI" id="CHEBI:15377"/>
        <dbReference type="ChEBI" id="CHEBI:15378"/>
        <dbReference type="ChEBI" id="CHEBI:15379"/>
        <dbReference type="ChEBI" id="CHEBI:29033"/>
        <dbReference type="ChEBI" id="CHEBI:29034"/>
        <dbReference type="EC" id="7.1.1.9"/>
    </reaction>
</comment>
<dbReference type="InterPro" id="IPR045187">
    <property type="entry name" value="CcO_II"/>
</dbReference>
<evidence type="ECO:0000313" key="20">
    <source>
        <dbReference type="Proteomes" id="UP000830326"/>
    </source>
</evidence>
<dbReference type="PROSITE" id="PS50857">
    <property type="entry name" value="COX2_CUA"/>
    <property type="match status" value="1"/>
</dbReference>
<dbReference type="InterPro" id="IPR014222">
    <property type="entry name" value="Cyt_c_oxidase_su2"/>
</dbReference>
<dbReference type="RefSeq" id="WP_245030900.1">
    <property type="nucleotide sequence ID" value="NZ_CP095075.1"/>
</dbReference>
<comment type="function">
    <text evidence="12 15">Subunits I and II form the functional core of the enzyme complex. Electrons originating in cytochrome c are transferred via heme a and Cu(A) to the binuclear center formed by heme a3 and Cu(B).</text>
</comment>
<gene>
    <name evidence="19" type="primary">coxB</name>
    <name evidence="19" type="ORF">MUO15_16425</name>
</gene>
<keyword evidence="10 15" id="KW-0186">Copper</keyword>
<feature type="transmembrane region" description="Helical" evidence="16">
    <location>
        <begin position="34"/>
        <end position="58"/>
    </location>
</feature>
<keyword evidence="11 16" id="KW-0472">Membrane</keyword>
<keyword evidence="4 14" id="KW-0679">Respiratory chain</keyword>
<evidence type="ECO:0000256" key="6">
    <source>
        <dbReference type="ARBA" id="ARBA00022723"/>
    </source>
</evidence>
<accession>A0ABY4H8H1</accession>
<evidence type="ECO:0000313" key="19">
    <source>
        <dbReference type="EMBL" id="UOR11166.1"/>
    </source>
</evidence>
<evidence type="ECO:0000256" key="4">
    <source>
        <dbReference type="ARBA" id="ARBA00022660"/>
    </source>
</evidence>
<comment type="cofactor">
    <cofactor evidence="15">
        <name>Cu cation</name>
        <dbReference type="ChEBI" id="CHEBI:23378"/>
    </cofactor>
    <text evidence="15">Binds a copper A center.</text>
</comment>
<proteinExistence type="inferred from homology"/>
<evidence type="ECO:0000256" key="9">
    <source>
        <dbReference type="ARBA" id="ARBA00022989"/>
    </source>
</evidence>
<evidence type="ECO:0000259" key="17">
    <source>
        <dbReference type="PROSITE" id="PS50857"/>
    </source>
</evidence>
<keyword evidence="3 14" id="KW-0813">Transport</keyword>
<evidence type="ECO:0000256" key="14">
    <source>
        <dbReference type="RuleBase" id="RU000456"/>
    </source>
</evidence>
<dbReference type="PANTHER" id="PTHR22888:SF18">
    <property type="entry name" value="CYTOCHROME BO(3) UBIQUINOL OXIDASE SUBUNIT 2"/>
    <property type="match status" value="1"/>
</dbReference>
<dbReference type="PRINTS" id="PR01166">
    <property type="entry name" value="CYCOXIDASEII"/>
</dbReference>
<dbReference type="SUPFAM" id="SSF49503">
    <property type="entry name" value="Cupredoxins"/>
    <property type="match status" value="1"/>
</dbReference>
<evidence type="ECO:0000256" key="10">
    <source>
        <dbReference type="ARBA" id="ARBA00023008"/>
    </source>
</evidence>
<evidence type="ECO:0000256" key="12">
    <source>
        <dbReference type="ARBA" id="ARBA00024688"/>
    </source>
</evidence>
<dbReference type="NCBIfam" id="TIGR02866">
    <property type="entry name" value="CoxB"/>
    <property type="match status" value="1"/>
</dbReference>
<dbReference type="Proteomes" id="UP000830326">
    <property type="component" value="Chromosome"/>
</dbReference>
<dbReference type="Pfam" id="PF02790">
    <property type="entry name" value="COX2_TM"/>
    <property type="match status" value="1"/>
</dbReference>
<evidence type="ECO:0000256" key="16">
    <source>
        <dbReference type="SAM" id="Phobius"/>
    </source>
</evidence>
<dbReference type="SUPFAM" id="SSF81464">
    <property type="entry name" value="Cytochrome c oxidase subunit II-like, transmembrane region"/>
    <property type="match status" value="1"/>
</dbReference>
<comment type="similarity">
    <text evidence="2 14">Belongs to the cytochrome c oxidase subunit 2 family.</text>
</comment>
<evidence type="ECO:0000256" key="3">
    <source>
        <dbReference type="ARBA" id="ARBA00022448"/>
    </source>
</evidence>
<dbReference type="Gene3D" id="2.60.40.420">
    <property type="entry name" value="Cupredoxins - blue copper proteins"/>
    <property type="match status" value="1"/>
</dbReference>
<keyword evidence="5 14" id="KW-0812">Transmembrane</keyword>
<keyword evidence="8 14" id="KW-0249">Electron transport</keyword>
<dbReference type="Pfam" id="PF00116">
    <property type="entry name" value="COX2"/>
    <property type="match status" value="1"/>
</dbReference>
<organism evidence="19 20">
    <name type="scientific">Halobacillus amylolyticus</name>
    <dbReference type="NCBI Taxonomy" id="2932259"/>
    <lineage>
        <taxon>Bacteria</taxon>
        <taxon>Bacillati</taxon>
        <taxon>Bacillota</taxon>
        <taxon>Bacilli</taxon>
        <taxon>Bacillales</taxon>
        <taxon>Bacillaceae</taxon>
        <taxon>Halobacillus</taxon>
    </lineage>
</organism>
<comment type="subcellular location">
    <subcellularLocation>
        <location evidence="14">Cell membrane</location>
        <topology evidence="14">Multi-pass membrane protein</topology>
    </subcellularLocation>
    <subcellularLocation>
        <location evidence="1">Membrane</location>
        <topology evidence="1">Multi-pass membrane protein</topology>
    </subcellularLocation>
</comment>
<dbReference type="PANTHER" id="PTHR22888">
    <property type="entry name" value="CYTOCHROME C OXIDASE, SUBUNIT II"/>
    <property type="match status" value="1"/>
</dbReference>
<dbReference type="InterPro" id="IPR008972">
    <property type="entry name" value="Cupredoxin"/>
</dbReference>
<evidence type="ECO:0000256" key="11">
    <source>
        <dbReference type="ARBA" id="ARBA00023136"/>
    </source>
</evidence>
<evidence type="ECO:0000259" key="18">
    <source>
        <dbReference type="PROSITE" id="PS50999"/>
    </source>
</evidence>
<evidence type="ECO:0000256" key="1">
    <source>
        <dbReference type="ARBA" id="ARBA00004141"/>
    </source>
</evidence>
<feature type="transmembrane region" description="Helical" evidence="16">
    <location>
        <begin position="79"/>
        <end position="100"/>
    </location>
</feature>
<dbReference type="InterPro" id="IPR036257">
    <property type="entry name" value="Cyt_c_oxidase_su2_TM_sf"/>
</dbReference>
<dbReference type="InterPro" id="IPR011759">
    <property type="entry name" value="Cyt_c_oxidase_su2_TM_dom"/>
</dbReference>
<evidence type="ECO:0000256" key="7">
    <source>
        <dbReference type="ARBA" id="ARBA00022967"/>
    </source>
</evidence>
<evidence type="ECO:0000256" key="5">
    <source>
        <dbReference type="ARBA" id="ARBA00022692"/>
    </source>
</evidence>
<dbReference type="PROSITE" id="PS00078">
    <property type="entry name" value="COX2"/>
    <property type="match status" value="1"/>
</dbReference>
<feature type="domain" description="Cytochrome oxidase subunit II copper A binding" evidence="17">
    <location>
        <begin position="119"/>
        <end position="230"/>
    </location>
</feature>
<dbReference type="InterPro" id="IPR002429">
    <property type="entry name" value="CcO_II-like_C"/>
</dbReference>
<name>A0ABY4H8H1_9BACI</name>